<dbReference type="Proteomes" id="UP000009079">
    <property type="component" value="Chromosome"/>
</dbReference>
<dbReference type="AlphaFoldDB" id="C6A231"/>
<proteinExistence type="predicted"/>
<dbReference type="eggNOG" id="arCOG10058">
    <property type="taxonomic scope" value="Archaea"/>
</dbReference>
<dbReference type="KEGG" id="tsi:TSIB_0611"/>
<feature type="transmembrane region" description="Helical" evidence="1">
    <location>
        <begin position="155"/>
        <end position="175"/>
    </location>
</feature>
<name>C6A231_THESM</name>
<dbReference type="STRING" id="604354.TSIB_0611"/>
<keyword evidence="3" id="KW-1185">Reference proteome</keyword>
<evidence type="ECO:0000313" key="3">
    <source>
        <dbReference type="Proteomes" id="UP000009079"/>
    </source>
</evidence>
<gene>
    <name evidence="2" type="ordered locus">TSIB_0611</name>
</gene>
<evidence type="ECO:0000313" key="2">
    <source>
        <dbReference type="EMBL" id="ACS89676.1"/>
    </source>
</evidence>
<dbReference type="HOGENOM" id="CLU_1292091_0_0_2"/>
<feature type="transmembrane region" description="Helical" evidence="1">
    <location>
        <begin position="130"/>
        <end position="149"/>
    </location>
</feature>
<keyword evidence="1" id="KW-1133">Transmembrane helix</keyword>
<dbReference type="EMBL" id="CP001463">
    <property type="protein sequence ID" value="ACS89676.1"/>
    <property type="molecule type" value="Genomic_DNA"/>
</dbReference>
<sequence length="216" mass="24361">MGGLRVLPHYFPSSKSEKPTRCVYSVVSTSSLAETSKILEKRFSSLGIRPVRLIDPECYTLESLADSLYGSEHIGIVEVKGELNRVFYLFPERIELEDALEFDVFAPEGLKYLLKLICKGKINPKKHKRFPVVTFLISLGIGAVAPLFFEAKSYWDYLLSSILIAALVLLVTLLIDYPFPILSFKGVKPVERKKKIITKNILPSALESLKKKEIKP</sequence>
<organism evidence="2 3">
    <name type="scientific">Thermococcus sibiricus (strain DSM 12597 / MM 739)</name>
    <dbReference type="NCBI Taxonomy" id="604354"/>
    <lineage>
        <taxon>Archaea</taxon>
        <taxon>Methanobacteriati</taxon>
        <taxon>Methanobacteriota</taxon>
        <taxon>Thermococci</taxon>
        <taxon>Thermococcales</taxon>
        <taxon>Thermococcaceae</taxon>
        <taxon>Thermococcus</taxon>
    </lineage>
</organism>
<keyword evidence="1" id="KW-0472">Membrane</keyword>
<accession>C6A231</accession>
<evidence type="ECO:0000256" key="1">
    <source>
        <dbReference type="SAM" id="Phobius"/>
    </source>
</evidence>
<reference evidence="2 3" key="1">
    <citation type="journal article" date="2009" name="Appl. Environ. Microbiol.">
        <title>Metabolic versatility and indigenous origin of the archaeon Thermococcus sibiricus, isolated from a siberian oil reservoir, as revealed by genome analysis.</title>
        <authorList>
            <person name="Mardanov A.V."/>
            <person name="Ravin N.V."/>
            <person name="Svetlitchnyi V.A."/>
            <person name="Beletsky A.V."/>
            <person name="Miroshnichenko M.L."/>
            <person name="Bonch-Osmolovskaya E.A."/>
            <person name="Skryabin K.G."/>
        </authorList>
    </citation>
    <scope>NUCLEOTIDE SEQUENCE [LARGE SCALE GENOMIC DNA]</scope>
    <source>
        <strain evidence="3">DSM 12597 / MM 739</strain>
    </source>
</reference>
<protein>
    <submittedName>
        <fullName evidence="2">Uncharacterized protein</fullName>
    </submittedName>
</protein>
<keyword evidence="1" id="KW-0812">Transmembrane</keyword>